<dbReference type="InterPro" id="IPR029028">
    <property type="entry name" value="Alpha/beta_knot_MTases"/>
</dbReference>
<dbReference type="InterPro" id="IPR033671">
    <property type="entry name" value="TrmH"/>
</dbReference>
<proteinExistence type="predicted"/>
<evidence type="ECO:0000256" key="5">
    <source>
        <dbReference type="ARBA" id="ARBA00022694"/>
    </source>
</evidence>
<dbReference type="EMBL" id="HBHQ01016634">
    <property type="protein sequence ID" value="CAD9819274.1"/>
    <property type="molecule type" value="Transcribed_RNA"/>
</dbReference>
<evidence type="ECO:0000256" key="1">
    <source>
        <dbReference type="ARBA" id="ARBA00022555"/>
    </source>
</evidence>
<dbReference type="SUPFAM" id="SSF75217">
    <property type="entry name" value="alpha/beta knot"/>
    <property type="match status" value="1"/>
</dbReference>
<evidence type="ECO:0000256" key="7">
    <source>
        <dbReference type="SAM" id="MobiDB-lite"/>
    </source>
</evidence>
<dbReference type="Pfam" id="PF00588">
    <property type="entry name" value="SpoU_methylase"/>
    <property type="match status" value="1"/>
</dbReference>
<protein>
    <recommendedName>
        <fullName evidence="8">tRNA/rRNA methyltransferase SpoU type domain-containing protein</fullName>
    </recommendedName>
</protein>
<dbReference type="AlphaFoldDB" id="A0A7S2XPD6"/>
<keyword evidence="3" id="KW-0808">Transferase</keyword>
<evidence type="ECO:0000256" key="6">
    <source>
        <dbReference type="ARBA" id="ARBA00022884"/>
    </source>
</evidence>
<gene>
    <name evidence="9" type="ORF">ASEP1449_LOCUS11107</name>
</gene>
<keyword evidence="1" id="KW-0820">tRNA-binding</keyword>
<feature type="domain" description="tRNA/rRNA methyltransferase SpoU type" evidence="8">
    <location>
        <begin position="171"/>
        <end position="317"/>
    </location>
</feature>
<keyword evidence="6" id="KW-0694">RNA-binding</keyword>
<dbReference type="GO" id="GO:0002938">
    <property type="term" value="P:tRNA guanine ribose methylation"/>
    <property type="evidence" value="ECO:0007669"/>
    <property type="project" value="TreeGrafter"/>
</dbReference>
<keyword evidence="2" id="KW-0489">Methyltransferase</keyword>
<dbReference type="GO" id="GO:0008173">
    <property type="term" value="F:RNA methyltransferase activity"/>
    <property type="evidence" value="ECO:0007669"/>
    <property type="project" value="InterPro"/>
</dbReference>
<keyword evidence="5" id="KW-0819">tRNA processing</keyword>
<feature type="region of interest" description="Disordered" evidence="7">
    <location>
        <begin position="86"/>
        <end position="113"/>
    </location>
</feature>
<dbReference type="GO" id="GO:0000049">
    <property type="term" value="F:tRNA binding"/>
    <property type="evidence" value="ECO:0007669"/>
    <property type="project" value="UniProtKB-KW"/>
</dbReference>
<evidence type="ECO:0000256" key="2">
    <source>
        <dbReference type="ARBA" id="ARBA00022603"/>
    </source>
</evidence>
<dbReference type="InterPro" id="IPR029026">
    <property type="entry name" value="tRNA_m1G_MTases_N"/>
</dbReference>
<evidence type="ECO:0000256" key="3">
    <source>
        <dbReference type="ARBA" id="ARBA00022679"/>
    </source>
</evidence>
<dbReference type="InterPro" id="IPR001537">
    <property type="entry name" value="SpoU_MeTrfase"/>
</dbReference>
<feature type="compositionally biased region" description="Acidic residues" evidence="7">
    <location>
        <begin position="102"/>
        <end position="111"/>
    </location>
</feature>
<name>A0A7S2XPD6_9STRA</name>
<dbReference type="CDD" id="cd18092">
    <property type="entry name" value="SpoU-like_TrmH"/>
    <property type="match status" value="1"/>
</dbReference>
<evidence type="ECO:0000256" key="4">
    <source>
        <dbReference type="ARBA" id="ARBA00022691"/>
    </source>
</evidence>
<dbReference type="PANTHER" id="PTHR43453:SF1">
    <property type="entry name" value="TRNA_RRNA METHYLTRANSFERASE SPOU TYPE DOMAIN-CONTAINING PROTEIN"/>
    <property type="match status" value="1"/>
</dbReference>
<evidence type="ECO:0000313" key="9">
    <source>
        <dbReference type="EMBL" id="CAD9819274.1"/>
    </source>
</evidence>
<reference evidence="9" key="1">
    <citation type="submission" date="2021-01" db="EMBL/GenBank/DDBJ databases">
        <authorList>
            <person name="Corre E."/>
            <person name="Pelletier E."/>
            <person name="Niang G."/>
            <person name="Scheremetjew M."/>
            <person name="Finn R."/>
            <person name="Kale V."/>
            <person name="Holt S."/>
            <person name="Cochrane G."/>
            <person name="Meng A."/>
            <person name="Brown T."/>
            <person name="Cohen L."/>
        </authorList>
    </citation>
    <scope>NUCLEOTIDE SEQUENCE</scope>
    <source>
        <strain evidence="9">CCMP2084</strain>
    </source>
</reference>
<dbReference type="PANTHER" id="PTHR43453">
    <property type="entry name" value="RRNA METHYLASE-LIKE"/>
    <property type="match status" value="1"/>
</dbReference>
<feature type="compositionally biased region" description="Polar residues" evidence="7">
    <location>
        <begin position="32"/>
        <end position="48"/>
    </location>
</feature>
<organism evidence="9">
    <name type="scientific">Attheya septentrionalis</name>
    <dbReference type="NCBI Taxonomy" id="420275"/>
    <lineage>
        <taxon>Eukaryota</taxon>
        <taxon>Sar</taxon>
        <taxon>Stramenopiles</taxon>
        <taxon>Ochrophyta</taxon>
        <taxon>Bacillariophyta</taxon>
        <taxon>Coscinodiscophyceae</taxon>
        <taxon>Chaetocerotophycidae</taxon>
        <taxon>Chaetocerotales</taxon>
        <taxon>Attheyaceae</taxon>
        <taxon>Attheya</taxon>
    </lineage>
</organism>
<sequence>MIVAIATRSSPIRGAAAASFVGTCSRGSLTKSFFPSSRQQPQLSSTVRFDSGSRRRRTREANRKAQAETPQTLDWETFEFSSSPKFDKRFDEKTNGDGQFVSDDELEDWREEEAKEDREAARQLNEHHQALQSLDPELVERASEVLIRHINEDRIERVESVLKQRTKQSRFLFENPTNPSNVWACLRTIDSFGIQNVDVVMQGDNYRGKAAIVQKKGMRTAMGSAQWLTLINHPDTASAVASIKQQGFKIYASDLNPNSKDVRELDWVNAGPICVVMGNENNGISDEMRELADETFTLPMSGFAESFNLSVATAITLAHMSAKSGTSPDDKTKFGPLQPGNIDAHEYACLRLKGLLNSLPQKRMGRAILRNEGIDLPNAIDLL</sequence>
<keyword evidence="4" id="KW-0949">S-adenosyl-L-methionine</keyword>
<dbReference type="Gene3D" id="3.40.1280.10">
    <property type="match status" value="1"/>
</dbReference>
<evidence type="ECO:0000259" key="8">
    <source>
        <dbReference type="Pfam" id="PF00588"/>
    </source>
</evidence>
<feature type="region of interest" description="Disordered" evidence="7">
    <location>
        <begin position="32"/>
        <end position="73"/>
    </location>
</feature>
<accession>A0A7S2XPD6</accession>
<feature type="compositionally biased region" description="Basic and acidic residues" evidence="7">
    <location>
        <begin position="86"/>
        <end position="95"/>
    </location>
</feature>